<dbReference type="RefSeq" id="WP_141818283.1">
    <property type="nucleotide sequence ID" value="NZ_BAAAIL010000004.1"/>
</dbReference>
<sequence length="122" mass="12741">MRPVLGACLMAVGGLVFVSAAFAFEGMTARLLGSVLALLLTLAGGRLYGNPWATLPTPAKDTWSPKRRSVFLLTAILTPVAAFATVVSGLIVDGLNPVVLAFLLITACSFVVLLLLPLDQES</sequence>
<gene>
    <name evidence="2" type="ORF">FB476_1591</name>
</gene>
<evidence type="ECO:0000256" key="1">
    <source>
        <dbReference type="SAM" id="Phobius"/>
    </source>
</evidence>
<name>A0A543KNQ6_9MICO</name>
<dbReference type="Proteomes" id="UP000315133">
    <property type="component" value="Unassembled WGS sequence"/>
</dbReference>
<evidence type="ECO:0000313" key="3">
    <source>
        <dbReference type="Proteomes" id="UP000315133"/>
    </source>
</evidence>
<feature type="transmembrane region" description="Helical" evidence="1">
    <location>
        <begin position="98"/>
        <end position="118"/>
    </location>
</feature>
<keyword evidence="1" id="KW-1133">Transmembrane helix</keyword>
<dbReference type="EMBL" id="VFPU01000001">
    <property type="protein sequence ID" value="TQM96702.1"/>
    <property type="molecule type" value="Genomic_DNA"/>
</dbReference>
<reference evidence="2 3" key="1">
    <citation type="submission" date="2019-06" db="EMBL/GenBank/DDBJ databases">
        <title>Sequencing the genomes of 1000 actinobacteria strains.</title>
        <authorList>
            <person name="Klenk H.-P."/>
        </authorList>
    </citation>
    <scope>NUCLEOTIDE SEQUENCE [LARGE SCALE GENOMIC DNA]</scope>
    <source>
        <strain evidence="2 3">DSM 12362</strain>
    </source>
</reference>
<keyword evidence="3" id="KW-1185">Reference proteome</keyword>
<evidence type="ECO:0000313" key="2">
    <source>
        <dbReference type="EMBL" id="TQM96702.1"/>
    </source>
</evidence>
<proteinExistence type="predicted"/>
<accession>A0A543KNQ6</accession>
<comment type="caution">
    <text evidence="2">The sequence shown here is derived from an EMBL/GenBank/DDBJ whole genome shotgun (WGS) entry which is preliminary data.</text>
</comment>
<feature type="transmembrane region" description="Helical" evidence="1">
    <location>
        <begin position="70"/>
        <end position="92"/>
    </location>
</feature>
<keyword evidence="1" id="KW-0812">Transmembrane</keyword>
<organism evidence="2 3">
    <name type="scientific">Ornithinimicrobium humiphilum</name>
    <dbReference type="NCBI Taxonomy" id="125288"/>
    <lineage>
        <taxon>Bacteria</taxon>
        <taxon>Bacillati</taxon>
        <taxon>Actinomycetota</taxon>
        <taxon>Actinomycetes</taxon>
        <taxon>Micrococcales</taxon>
        <taxon>Ornithinimicrobiaceae</taxon>
        <taxon>Ornithinimicrobium</taxon>
    </lineage>
</organism>
<feature type="transmembrane region" description="Helical" evidence="1">
    <location>
        <begin position="30"/>
        <end position="49"/>
    </location>
</feature>
<dbReference type="AlphaFoldDB" id="A0A543KNQ6"/>
<protein>
    <submittedName>
        <fullName evidence="2">Uncharacterized protein</fullName>
    </submittedName>
</protein>
<keyword evidence="1" id="KW-0472">Membrane</keyword>